<dbReference type="Gramene" id="FCD_00026122-RA">
    <property type="protein sequence ID" value="FCD_00026122-RA:cds"/>
    <property type="gene ID" value="FCD_00026122"/>
</dbReference>
<dbReference type="Proteomes" id="UP001187192">
    <property type="component" value="Unassembled WGS sequence"/>
</dbReference>
<gene>
    <name evidence="1" type="ORF">TIFTF001_020488</name>
</gene>
<organism evidence="1 2">
    <name type="scientific">Ficus carica</name>
    <name type="common">Common fig</name>
    <dbReference type="NCBI Taxonomy" id="3494"/>
    <lineage>
        <taxon>Eukaryota</taxon>
        <taxon>Viridiplantae</taxon>
        <taxon>Streptophyta</taxon>
        <taxon>Embryophyta</taxon>
        <taxon>Tracheophyta</taxon>
        <taxon>Spermatophyta</taxon>
        <taxon>Magnoliopsida</taxon>
        <taxon>eudicotyledons</taxon>
        <taxon>Gunneridae</taxon>
        <taxon>Pentapetalae</taxon>
        <taxon>rosids</taxon>
        <taxon>fabids</taxon>
        <taxon>Rosales</taxon>
        <taxon>Moraceae</taxon>
        <taxon>Ficeae</taxon>
        <taxon>Ficus</taxon>
    </lineage>
</organism>
<reference evidence="1" key="1">
    <citation type="submission" date="2023-07" db="EMBL/GenBank/DDBJ databases">
        <title>draft genome sequence of fig (Ficus carica).</title>
        <authorList>
            <person name="Takahashi T."/>
            <person name="Nishimura K."/>
        </authorList>
    </citation>
    <scope>NUCLEOTIDE SEQUENCE</scope>
</reference>
<evidence type="ECO:0000313" key="2">
    <source>
        <dbReference type="Proteomes" id="UP001187192"/>
    </source>
</evidence>
<dbReference type="AlphaFoldDB" id="A0AA88DJL7"/>
<accession>A0AA88DJL7</accession>
<comment type="caution">
    <text evidence="1">The sequence shown here is derived from an EMBL/GenBank/DDBJ whole genome shotgun (WGS) entry which is preliminary data.</text>
</comment>
<sequence>MTGFLFPTLFGTQRERMVGFLFSTLSGTQLTGKAVQGNGGNRFEVEWKWGSQFE</sequence>
<evidence type="ECO:0000313" key="1">
    <source>
        <dbReference type="EMBL" id="GMN51324.1"/>
    </source>
</evidence>
<protein>
    <submittedName>
        <fullName evidence="1">Uncharacterized protein</fullName>
    </submittedName>
</protein>
<name>A0AA88DJL7_FICCA</name>
<keyword evidence="2" id="KW-1185">Reference proteome</keyword>
<dbReference type="EMBL" id="BTGU01000037">
    <property type="protein sequence ID" value="GMN51324.1"/>
    <property type="molecule type" value="Genomic_DNA"/>
</dbReference>
<proteinExistence type="predicted"/>